<comment type="caution">
    <text evidence="2">The sequence shown here is derived from an EMBL/GenBank/DDBJ whole genome shotgun (WGS) entry which is preliminary data.</text>
</comment>
<evidence type="ECO:0000256" key="1">
    <source>
        <dbReference type="SAM" id="MobiDB-lite"/>
    </source>
</evidence>
<keyword evidence="3" id="KW-1185">Reference proteome</keyword>
<accession>A0ABW3W101</accession>
<dbReference type="Proteomes" id="UP001597229">
    <property type="component" value="Unassembled WGS sequence"/>
</dbReference>
<gene>
    <name evidence="2" type="ORF">ACFQ3F_09995</name>
</gene>
<dbReference type="Gene3D" id="1.20.120.1550">
    <property type="entry name" value="Protein of unknown function DUF5063"/>
    <property type="match status" value="1"/>
</dbReference>
<dbReference type="InterPro" id="IPR032025">
    <property type="entry name" value="DUF5063"/>
</dbReference>
<name>A0ABW3W101_9ACTN</name>
<reference evidence="3" key="1">
    <citation type="journal article" date="2019" name="Int. J. Syst. Evol. Microbiol.">
        <title>The Global Catalogue of Microorganisms (GCM) 10K type strain sequencing project: providing services to taxonomists for standard genome sequencing and annotation.</title>
        <authorList>
            <consortium name="The Broad Institute Genomics Platform"/>
            <consortium name="The Broad Institute Genome Sequencing Center for Infectious Disease"/>
            <person name="Wu L."/>
            <person name="Ma J."/>
        </authorList>
    </citation>
    <scope>NUCLEOTIDE SEQUENCE [LARGE SCALE GENOMIC DNA]</scope>
    <source>
        <strain evidence="3">CCUG 52478</strain>
    </source>
</reference>
<organism evidence="2 3">
    <name type="scientific">Nocardioides ginsengisoli</name>
    <dbReference type="NCBI Taxonomy" id="363868"/>
    <lineage>
        <taxon>Bacteria</taxon>
        <taxon>Bacillati</taxon>
        <taxon>Actinomycetota</taxon>
        <taxon>Actinomycetes</taxon>
        <taxon>Propionibacteriales</taxon>
        <taxon>Nocardioidaceae</taxon>
        <taxon>Nocardioides</taxon>
    </lineage>
</organism>
<dbReference type="InterPro" id="IPR038312">
    <property type="entry name" value="DUF5063_sf"/>
</dbReference>
<dbReference type="RefSeq" id="WP_367918667.1">
    <property type="nucleotide sequence ID" value="NZ_BAABAC010000013.1"/>
</dbReference>
<dbReference type="EMBL" id="JBHTLX010000012">
    <property type="protein sequence ID" value="MFD1248120.1"/>
    <property type="molecule type" value="Genomic_DNA"/>
</dbReference>
<feature type="region of interest" description="Disordered" evidence="1">
    <location>
        <begin position="1"/>
        <end position="21"/>
    </location>
</feature>
<feature type="compositionally biased region" description="Polar residues" evidence="1">
    <location>
        <begin position="1"/>
        <end position="19"/>
    </location>
</feature>
<evidence type="ECO:0000313" key="2">
    <source>
        <dbReference type="EMBL" id="MFD1248120.1"/>
    </source>
</evidence>
<proteinExistence type="predicted"/>
<sequence length="230" mass="24401">MTDNTGMGTTSSGAPSITGVTRPAEPLPGLVALEALIAEEAETVRFADDIAAAVRSFLDGLRVVAFQATGGQAVSLLLLQISQIALTGARLGVHRDFAPRDEYQPDDGPDPDLDELRMRLAGLLGNVDTYSYVFDPYAPEMIEGQLSDDLTSIAADLAVGVRHYEAGDVEEALWWWQFSYVSSWGALAGSSMKALLSVVAHDRLDADVASTMELEQIQAAAAALDSGENA</sequence>
<evidence type="ECO:0000313" key="3">
    <source>
        <dbReference type="Proteomes" id="UP001597229"/>
    </source>
</evidence>
<protein>
    <submittedName>
        <fullName evidence="2">DUF5063 domain-containing protein</fullName>
    </submittedName>
</protein>
<dbReference type="Pfam" id="PF16702">
    <property type="entry name" value="DUF5063"/>
    <property type="match status" value="1"/>
</dbReference>